<proteinExistence type="predicted"/>
<organism evidence="4 5">
    <name type="scientific">Dreissena polymorpha</name>
    <name type="common">Zebra mussel</name>
    <name type="synonym">Mytilus polymorpha</name>
    <dbReference type="NCBI Taxonomy" id="45954"/>
    <lineage>
        <taxon>Eukaryota</taxon>
        <taxon>Metazoa</taxon>
        <taxon>Spiralia</taxon>
        <taxon>Lophotrochozoa</taxon>
        <taxon>Mollusca</taxon>
        <taxon>Bivalvia</taxon>
        <taxon>Autobranchia</taxon>
        <taxon>Heteroconchia</taxon>
        <taxon>Euheterodonta</taxon>
        <taxon>Imparidentia</taxon>
        <taxon>Neoheterodontei</taxon>
        <taxon>Myida</taxon>
        <taxon>Dreissenoidea</taxon>
        <taxon>Dreissenidae</taxon>
        <taxon>Dreissena</taxon>
    </lineage>
</organism>
<evidence type="ECO:0000313" key="5">
    <source>
        <dbReference type="Proteomes" id="UP000828390"/>
    </source>
</evidence>
<dbReference type="Proteomes" id="UP000828390">
    <property type="component" value="Unassembled WGS sequence"/>
</dbReference>
<name>A0A9D4L1J3_DREPO</name>
<feature type="compositionally biased region" description="Basic and acidic residues" evidence="2">
    <location>
        <begin position="357"/>
        <end position="375"/>
    </location>
</feature>
<feature type="coiled-coil region" evidence="1">
    <location>
        <begin position="119"/>
        <end position="146"/>
    </location>
</feature>
<feature type="domain" description="Transglutaminase-like" evidence="3">
    <location>
        <begin position="264"/>
        <end position="332"/>
    </location>
</feature>
<evidence type="ECO:0000256" key="2">
    <source>
        <dbReference type="SAM" id="MobiDB-lite"/>
    </source>
</evidence>
<dbReference type="PANTHER" id="PTHR47020:SF1">
    <property type="entry name" value="HILLARIN"/>
    <property type="match status" value="1"/>
</dbReference>
<comment type="caution">
    <text evidence="4">The sequence shown here is derived from an EMBL/GenBank/DDBJ whole genome shotgun (WGS) entry which is preliminary data.</text>
</comment>
<feature type="region of interest" description="Disordered" evidence="2">
    <location>
        <begin position="834"/>
        <end position="873"/>
    </location>
</feature>
<reference evidence="4" key="2">
    <citation type="submission" date="2020-11" db="EMBL/GenBank/DDBJ databases">
        <authorList>
            <person name="McCartney M.A."/>
            <person name="Auch B."/>
            <person name="Kono T."/>
            <person name="Mallez S."/>
            <person name="Becker A."/>
            <person name="Gohl D.M."/>
            <person name="Silverstein K.A.T."/>
            <person name="Koren S."/>
            <person name="Bechman K.B."/>
            <person name="Herman A."/>
            <person name="Abrahante J.E."/>
            <person name="Garbe J."/>
        </authorList>
    </citation>
    <scope>NUCLEOTIDE SEQUENCE</scope>
    <source>
        <strain evidence="4">Duluth1</strain>
        <tissue evidence="4">Whole animal</tissue>
    </source>
</reference>
<protein>
    <recommendedName>
        <fullName evidence="3">Transglutaminase-like domain-containing protein</fullName>
    </recommendedName>
</protein>
<dbReference type="InterPro" id="IPR038765">
    <property type="entry name" value="Papain-like_cys_pep_sf"/>
</dbReference>
<feature type="non-terminal residue" evidence="4">
    <location>
        <position position="1"/>
    </location>
</feature>
<dbReference type="AlphaFoldDB" id="A0A9D4L1J3"/>
<accession>A0A9D4L1J3</accession>
<feature type="coiled-coil region" evidence="1">
    <location>
        <begin position="17"/>
        <end position="44"/>
    </location>
</feature>
<dbReference type="InterPro" id="IPR056564">
    <property type="entry name" value="Ig-like_KY"/>
</dbReference>
<sequence length="873" mass="101087">YKKKLAEAQVQLEVVHRKEEDELLRNFQMEREREKQKLADEMNKEWEVKLKELTDLFEKDMAKKKKKIDDREKKMMTVQFEHQKKELEKSLRVKTDKKKETMTMRLKQKEQNLTSHMVTKQSEQMLDLLAKKKEDLRKELEQELEAQPAIMVDPQNEEVVKEIIETMEVLEQTKKTELPAPHPPACRKNEIYTDPNVFDALDEKVIQVAQDEQMTYTDLVSQLTDGLLTDLEKVRAIFRWITVKDLNVMDFNDTMDTDTPLGLLRGIKYGTETYHVLFMRLCSYAGLHCVEIKGHSKSVGYEPGMKIQPEMFQNTWNAVLIDGDWRPVQCNWGARHLVLNKDRKRGSPGDKQAAENGVKDGEKNGGGKDDKASKSKDKIRYQYDEHYFLTDPDEFIQEFWPKESKWQLLEAPITLEEFEALPFVRSVFFHFGMQFDRTMPAVIETNERGGADIRIRIPEQHENDLVFYYQLRFADTERMLEATYRGANLERFVFQTTLDNMAMFSIHVPTTGEYYFEIFANKIDETNKIGAMDDTISPFRLKCSCKFKIRCKTLKGKMHPLPDCAAGEWGPKKANRHFGLHAIYTDHSDTSSDTGSTNSNDSPDNPKAGILNVEDSTTLKFRMPMPLQFVVKLKINNIEQKALDPFVYHTVENNVVSITATMPQLGQYGLDIYAKLRSSESKTLSHACKYLLNAVKVSNPVELPKTNRSFARRGTIGPAPSFDEMGIRLKSHLDPQITMEERDNETKIELEVPEDIEVTAQLMREPDEECNDNFKTIRDEKDRRTVKFHLKLAKHGNYLFCIYARRTRGGDSTTPNVFNYVIAHKKRNPLFNTQHSNGGDPQAVMFEEKKSSGGLLRKSIFGSKKEKEKDKKK</sequence>
<feature type="compositionally biased region" description="Basic and acidic residues" evidence="2">
    <location>
        <begin position="863"/>
        <end position="873"/>
    </location>
</feature>
<keyword evidence="1" id="KW-0175">Coiled coil</keyword>
<keyword evidence="5" id="KW-1185">Reference proteome</keyword>
<dbReference type="PANTHER" id="PTHR47020">
    <property type="entry name" value="HILLARIN"/>
    <property type="match status" value="1"/>
</dbReference>
<dbReference type="InterPro" id="IPR053041">
    <property type="entry name" value="Transglut-like_Superfamily_Mod"/>
</dbReference>
<dbReference type="Pfam" id="PF23265">
    <property type="entry name" value="Ig-like_KY"/>
    <property type="match status" value="3"/>
</dbReference>
<dbReference type="SUPFAM" id="SSF54001">
    <property type="entry name" value="Cysteine proteinases"/>
    <property type="match status" value="1"/>
</dbReference>
<evidence type="ECO:0000256" key="1">
    <source>
        <dbReference type="SAM" id="Coils"/>
    </source>
</evidence>
<evidence type="ECO:0000259" key="3">
    <source>
        <dbReference type="SMART" id="SM00460"/>
    </source>
</evidence>
<dbReference type="EMBL" id="JAIWYP010000003">
    <property type="protein sequence ID" value="KAH3848756.1"/>
    <property type="molecule type" value="Genomic_DNA"/>
</dbReference>
<dbReference type="InterPro" id="IPR002931">
    <property type="entry name" value="Transglutaminase-like"/>
</dbReference>
<evidence type="ECO:0000313" key="4">
    <source>
        <dbReference type="EMBL" id="KAH3848756.1"/>
    </source>
</evidence>
<feature type="region of interest" description="Disordered" evidence="2">
    <location>
        <begin position="586"/>
        <end position="609"/>
    </location>
</feature>
<feature type="region of interest" description="Disordered" evidence="2">
    <location>
        <begin position="342"/>
        <end position="375"/>
    </location>
</feature>
<reference evidence="4" key="1">
    <citation type="journal article" date="2019" name="bioRxiv">
        <title>The Genome of the Zebra Mussel, Dreissena polymorpha: A Resource for Invasive Species Research.</title>
        <authorList>
            <person name="McCartney M.A."/>
            <person name="Auch B."/>
            <person name="Kono T."/>
            <person name="Mallez S."/>
            <person name="Zhang Y."/>
            <person name="Obille A."/>
            <person name="Becker A."/>
            <person name="Abrahante J.E."/>
            <person name="Garbe J."/>
            <person name="Badalamenti J.P."/>
            <person name="Herman A."/>
            <person name="Mangelson H."/>
            <person name="Liachko I."/>
            <person name="Sullivan S."/>
            <person name="Sone E.D."/>
            <person name="Koren S."/>
            <person name="Silverstein K.A.T."/>
            <person name="Beckman K.B."/>
            <person name="Gohl D.M."/>
        </authorList>
    </citation>
    <scope>NUCLEOTIDE SEQUENCE</scope>
    <source>
        <strain evidence="4">Duluth1</strain>
        <tissue evidence="4">Whole animal</tissue>
    </source>
</reference>
<feature type="compositionally biased region" description="Low complexity" evidence="2">
    <location>
        <begin position="591"/>
        <end position="605"/>
    </location>
</feature>
<dbReference type="SMART" id="SM00460">
    <property type="entry name" value="TGc"/>
    <property type="match status" value="1"/>
</dbReference>
<gene>
    <name evidence="4" type="ORF">DPMN_091136</name>
</gene>